<organism evidence="3 4">
    <name type="scientific">Corynebacterium mustelae</name>
    <dbReference type="NCBI Taxonomy" id="571915"/>
    <lineage>
        <taxon>Bacteria</taxon>
        <taxon>Bacillati</taxon>
        <taxon>Actinomycetota</taxon>
        <taxon>Actinomycetes</taxon>
        <taxon>Mycobacteriales</taxon>
        <taxon>Corynebacteriaceae</taxon>
        <taxon>Corynebacterium</taxon>
    </lineage>
</organism>
<dbReference type="InterPro" id="IPR045857">
    <property type="entry name" value="O16G_dom_2"/>
</dbReference>
<sequence length="532" mass="59883">MTIFPSPQFQRPDWLESAVFYEIYPQSFYDTNGDGIGDLPGITAKLDYLSQLGVTALWLNPIFDSPFKDAGYDVRDYYTIAQRYGSHSDFKELLVQAHMRDIRVLLDLVPGHTSEQHPWFQHSAQVEPNEYSDRYIWTSHAFDNGAGLPFIGGEYDRNGTYILNFFKSQPALNYGFNNKDRPWQQDISDTGPMENRKAMVEVMRYWLSLGCDGFRVDMADSLVKFDGDDKPCTITVWQDIFAQVRSEFPDAAFVSEWGKPWQALDAGFDMDFYLDWPKNGYNLLLRDTDDHFGGTDSSYFAADSDTPADAFFSCYLPQESAARERSGFFSLISGNHDTPRVAPRLTEAERKLFFLFLLTMPGVPFIYYGDEIGMRYLDVPTTEGGYARTGSRSPMQWDSQAENFGFSTAEADKLYISVDPDPDAPSVDKQIGVSESMLETVRSFIALRRKHIALQASAGFERLNTANPRCMAYRRLAGTEEITVIINPGSTQVTESASQGWPLVTLGGATITDMVVTLPPTSAVVISHNHSV</sequence>
<comment type="similarity">
    <text evidence="1">Belongs to the glycosyl hydrolase 13 family.</text>
</comment>
<dbReference type="PANTHER" id="PTHR10357">
    <property type="entry name" value="ALPHA-AMYLASE FAMILY MEMBER"/>
    <property type="match status" value="1"/>
</dbReference>
<dbReference type="InterPro" id="IPR017853">
    <property type="entry name" value="GH"/>
</dbReference>
<dbReference type="KEGG" id="cmv:CMUST_02085"/>
<dbReference type="Pfam" id="PF00128">
    <property type="entry name" value="Alpha-amylase"/>
    <property type="match status" value="1"/>
</dbReference>
<reference evidence="4" key="2">
    <citation type="submission" date="2015-05" db="EMBL/GenBank/DDBJ databases">
        <title>Complete genome sequence of Corynebacterium mustelae DSM 45274, isolated from various tissues of a male ferret with lethal sepsis.</title>
        <authorList>
            <person name="Ruckert C."/>
            <person name="Albersmeier A."/>
            <person name="Winkler A."/>
            <person name="Tauch A."/>
        </authorList>
    </citation>
    <scope>NUCLEOTIDE SEQUENCE [LARGE SCALE GENOMIC DNA]</scope>
    <source>
        <strain evidence="4">DSM 45274</strain>
    </source>
</reference>
<dbReference type="EMBL" id="CP011542">
    <property type="protein sequence ID" value="AKK04761.1"/>
    <property type="molecule type" value="Genomic_DNA"/>
</dbReference>
<dbReference type="OrthoDB" id="9043248at2"/>
<feature type="domain" description="Glycosyl hydrolase family 13 catalytic" evidence="2">
    <location>
        <begin position="22"/>
        <end position="448"/>
    </location>
</feature>
<dbReference type="InterPro" id="IPR006047">
    <property type="entry name" value="GH13_cat_dom"/>
</dbReference>
<proteinExistence type="inferred from homology"/>
<dbReference type="SMART" id="SM00642">
    <property type="entry name" value="Aamy"/>
    <property type="match status" value="1"/>
</dbReference>
<dbReference type="GO" id="GO:0016853">
    <property type="term" value="F:isomerase activity"/>
    <property type="evidence" value="ECO:0007669"/>
    <property type="project" value="UniProtKB-KW"/>
</dbReference>
<dbReference type="STRING" id="571915.CMUST_02085"/>
<dbReference type="GO" id="GO:0004556">
    <property type="term" value="F:alpha-amylase activity"/>
    <property type="evidence" value="ECO:0007669"/>
    <property type="project" value="UniProtKB-EC"/>
</dbReference>
<dbReference type="Proteomes" id="UP000035199">
    <property type="component" value="Chromosome"/>
</dbReference>
<gene>
    <name evidence="3" type="ORF">CMUST_02085</name>
</gene>
<dbReference type="Gene3D" id="3.20.20.80">
    <property type="entry name" value="Glycosidases"/>
    <property type="match status" value="2"/>
</dbReference>
<name>A0A0G3GUB6_9CORY</name>
<evidence type="ECO:0000259" key="2">
    <source>
        <dbReference type="SMART" id="SM00642"/>
    </source>
</evidence>
<keyword evidence="3" id="KW-0378">Hydrolase</keyword>
<keyword evidence="3" id="KW-0326">Glycosidase</keyword>
<dbReference type="EC" id="3.2.1.1" evidence="3"/>
<dbReference type="SUPFAM" id="SSF51011">
    <property type="entry name" value="Glycosyl hydrolase domain"/>
    <property type="match status" value="1"/>
</dbReference>
<dbReference type="Gene3D" id="3.90.400.10">
    <property type="entry name" value="Oligo-1,6-glucosidase, Domain 2"/>
    <property type="match status" value="1"/>
</dbReference>
<accession>A0A0G3GUB6</accession>
<dbReference type="AlphaFoldDB" id="A0A0G3GUB6"/>
<dbReference type="SUPFAM" id="SSF51445">
    <property type="entry name" value="(Trans)glycosidases"/>
    <property type="match status" value="1"/>
</dbReference>
<evidence type="ECO:0000256" key="1">
    <source>
        <dbReference type="ARBA" id="ARBA00008061"/>
    </source>
</evidence>
<dbReference type="PANTHER" id="PTHR10357:SF179">
    <property type="entry name" value="NEUTRAL AND BASIC AMINO ACID TRANSPORT PROTEIN RBAT"/>
    <property type="match status" value="1"/>
</dbReference>
<dbReference type="RefSeq" id="WP_047261120.1">
    <property type="nucleotide sequence ID" value="NZ_CP011542.1"/>
</dbReference>
<protein>
    <submittedName>
        <fullName evidence="3">Glycosidase</fullName>
        <ecNumber evidence="3">3.2.1.1</ecNumber>
    </submittedName>
</protein>
<dbReference type="GO" id="GO:0009313">
    <property type="term" value="P:oligosaccharide catabolic process"/>
    <property type="evidence" value="ECO:0007669"/>
    <property type="project" value="TreeGrafter"/>
</dbReference>
<dbReference type="PATRIC" id="fig|571915.4.peg.442"/>
<evidence type="ECO:0000313" key="4">
    <source>
        <dbReference type="Proteomes" id="UP000035199"/>
    </source>
</evidence>
<keyword evidence="4" id="KW-1185">Reference proteome</keyword>
<reference evidence="3 4" key="1">
    <citation type="journal article" date="2015" name="Genome Announc.">
        <title>Complete Genome Sequence of the Type Strain Corynebacterium mustelae DSM 45274, Isolated from Various Tissues of a Male Ferret with Lethal Sepsis.</title>
        <authorList>
            <person name="Ruckert C."/>
            <person name="Eimer J."/>
            <person name="Winkler A."/>
            <person name="Tauch A."/>
        </authorList>
    </citation>
    <scope>NUCLEOTIDE SEQUENCE [LARGE SCALE GENOMIC DNA]</scope>
    <source>
        <strain evidence="3 4">DSM 45274</strain>
    </source>
</reference>
<evidence type="ECO:0000313" key="3">
    <source>
        <dbReference type="EMBL" id="AKK04761.1"/>
    </source>
</evidence>